<dbReference type="AlphaFoldDB" id="A0A1E7FYY9"/>
<accession>A0A1E7FYY9</accession>
<proteinExistence type="predicted"/>
<gene>
    <name evidence="1" type="ORF">FRACYDRAFT_216332</name>
</gene>
<reference evidence="1 2" key="1">
    <citation type="submission" date="2016-09" db="EMBL/GenBank/DDBJ databases">
        <title>Extensive genetic diversity and differential bi-allelic expression allows diatom success in the polar Southern Ocean.</title>
        <authorList>
            <consortium name="DOE Joint Genome Institute"/>
            <person name="Mock T."/>
            <person name="Otillar R.P."/>
            <person name="Strauss J."/>
            <person name="Dupont C."/>
            <person name="Frickenhaus S."/>
            <person name="Maumus F."/>
            <person name="Mcmullan M."/>
            <person name="Sanges R."/>
            <person name="Schmutz J."/>
            <person name="Toseland A."/>
            <person name="Valas R."/>
            <person name="Veluchamy A."/>
            <person name="Ward B.J."/>
            <person name="Allen A."/>
            <person name="Barry K."/>
            <person name="Falciatore A."/>
            <person name="Ferrante M."/>
            <person name="Fortunato A.E."/>
            <person name="Gloeckner G."/>
            <person name="Gruber A."/>
            <person name="Hipkin R."/>
            <person name="Janech M."/>
            <person name="Kroth P."/>
            <person name="Leese F."/>
            <person name="Lindquist E."/>
            <person name="Lyon B.R."/>
            <person name="Martin J."/>
            <person name="Mayer C."/>
            <person name="Parker M."/>
            <person name="Quesneville H."/>
            <person name="Raymond J."/>
            <person name="Uhlig C."/>
            <person name="Valentin K.U."/>
            <person name="Worden A.Z."/>
            <person name="Armbrust E.V."/>
            <person name="Bowler C."/>
            <person name="Green B."/>
            <person name="Moulton V."/>
            <person name="Van Oosterhout C."/>
            <person name="Grigoriev I."/>
        </authorList>
    </citation>
    <scope>NUCLEOTIDE SEQUENCE [LARGE SCALE GENOMIC DNA]</scope>
    <source>
        <strain evidence="1 2">CCMP1102</strain>
    </source>
</reference>
<evidence type="ECO:0000313" key="2">
    <source>
        <dbReference type="Proteomes" id="UP000095751"/>
    </source>
</evidence>
<organism evidence="1 2">
    <name type="scientific">Fragilariopsis cylindrus CCMP1102</name>
    <dbReference type="NCBI Taxonomy" id="635003"/>
    <lineage>
        <taxon>Eukaryota</taxon>
        <taxon>Sar</taxon>
        <taxon>Stramenopiles</taxon>
        <taxon>Ochrophyta</taxon>
        <taxon>Bacillariophyta</taxon>
        <taxon>Bacillariophyceae</taxon>
        <taxon>Bacillariophycidae</taxon>
        <taxon>Bacillariales</taxon>
        <taxon>Bacillariaceae</taxon>
        <taxon>Fragilariopsis</taxon>
    </lineage>
</organism>
<protein>
    <submittedName>
        <fullName evidence="1">Uncharacterized protein</fullName>
    </submittedName>
</protein>
<dbReference type="KEGG" id="fcy:FRACYDRAFT_216332"/>
<name>A0A1E7FYY9_9STRA</name>
<evidence type="ECO:0000313" key="1">
    <source>
        <dbReference type="EMBL" id="OEU23356.1"/>
    </source>
</evidence>
<dbReference type="InParanoid" id="A0A1E7FYY9"/>
<dbReference type="Proteomes" id="UP000095751">
    <property type="component" value="Unassembled WGS sequence"/>
</dbReference>
<sequence length="162" mass="17620">MLLKTAFIGTATAASFLVQQPSMAEAASVTASKADIELIQTTSDRYRLALTDKEKFIADMATEQQDITTSPLPPQIPAITFQKLSKFAHNVDGKLDDADDFPFVAIEYAEHAGAARDFAKLSRLGRIGENGSPEVALDYAKRCVLELEEASVILDTLRQAVE</sequence>
<dbReference type="EMBL" id="KV784353">
    <property type="protein sequence ID" value="OEU23356.1"/>
    <property type="molecule type" value="Genomic_DNA"/>
</dbReference>
<keyword evidence="2" id="KW-1185">Reference proteome</keyword>